<feature type="transmembrane region" description="Helical" evidence="5">
    <location>
        <begin position="31"/>
        <end position="50"/>
    </location>
</feature>
<feature type="domain" description="ABC-2 type transporter transmembrane" evidence="6">
    <location>
        <begin position="36"/>
        <end position="380"/>
    </location>
</feature>
<proteinExistence type="predicted"/>
<dbReference type="Proteomes" id="UP000619761">
    <property type="component" value="Unassembled WGS sequence"/>
</dbReference>
<dbReference type="RefSeq" id="WP_189421096.1">
    <property type="nucleotide sequence ID" value="NZ_BMYZ01000004.1"/>
</dbReference>
<protein>
    <submittedName>
        <fullName evidence="7">Na+ ABC transporter permease</fullName>
    </submittedName>
</protein>
<evidence type="ECO:0000256" key="3">
    <source>
        <dbReference type="ARBA" id="ARBA00022989"/>
    </source>
</evidence>
<dbReference type="Pfam" id="PF12698">
    <property type="entry name" value="ABC2_membrane_3"/>
    <property type="match status" value="1"/>
</dbReference>
<accession>A0ABQ3BET2</accession>
<feature type="transmembrane region" description="Helical" evidence="5">
    <location>
        <begin position="286"/>
        <end position="307"/>
    </location>
</feature>
<feature type="transmembrane region" description="Helical" evidence="5">
    <location>
        <begin position="188"/>
        <end position="211"/>
    </location>
</feature>
<feature type="transmembrane region" description="Helical" evidence="5">
    <location>
        <begin position="313"/>
        <end position="330"/>
    </location>
</feature>
<dbReference type="EMBL" id="BMYZ01000004">
    <property type="protein sequence ID" value="GGY87223.1"/>
    <property type="molecule type" value="Genomic_DNA"/>
</dbReference>
<evidence type="ECO:0000256" key="1">
    <source>
        <dbReference type="ARBA" id="ARBA00004141"/>
    </source>
</evidence>
<evidence type="ECO:0000256" key="2">
    <source>
        <dbReference type="ARBA" id="ARBA00022692"/>
    </source>
</evidence>
<comment type="subcellular location">
    <subcellularLocation>
        <location evidence="1">Membrane</location>
        <topology evidence="1">Multi-pass membrane protein</topology>
    </subcellularLocation>
</comment>
<evidence type="ECO:0000256" key="5">
    <source>
        <dbReference type="SAM" id="Phobius"/>
    </source>
</evidence>
<dbReference type="PANTHER" id="PTHR43471:SF3">
    <property type="entry name" value="ABC TRANSPORTER PERMEASE PROTEIN NATB"/>
    <property type="match status" value="1"/>
</dbReference>
<organism evidence="7 8">
    <name type="scientific">Cellvibrio zantedeschiae</name>
    <dbReference type="NCBI Taxonomy" id="1237077"/>
    <lineage>
        <taxon>Bacteria</taxon>
        <taxon>Pseudomonadati</taxon>
        <taxon>Pseudomonadota</taxon>
        <taxon>Gammaproteobacteria</taxon>
        <taxon>Cellvibrionales</taxon>
        <taxon>Cellvibrionaceae</taxon>
        <taxon>Cellvibrio</taxon>
    </lineage>
</organism>
<keyword evidence="4 5" id="KW-0472">Membrane</keyword>
<feature type="transmembrane region" description="Helical" evidence="5">
    <location>
        <begin position="245"/>
        <end position="266"/>
    </location>
</feature>
<keyword evidence="3 5" id="KW-1133">Transmembrane helix</keyword>
<evidence type="ECO:0000313" key="7">
    <source>
        <dbReference type="EMBL" id="GGY87223.1"/>
    </source>
</evidence>
<keyword evidence="2 5" id="KW-0812">Transmembrane</keyword>
<gene>
    <name evidence="7" type="ORF">GCM10011613_35520</name>
</gene>
<sequence length="399" mass="45030">MLNKNSFRFSLTVYRKELRDALRDRRAMRMAFLPPLYFVAIFVGLVFFAVSMENDKKVAGVNSIPVYVEGEQNLPELVAWLREQGAVIKTVESGAYQQIKDKKIDFALIIPDEAKQKRAKGESAPVWLVYDGANQKLSSSIGFVRSQFYTWSWRVGSINLMARGLAPDVGTPVMLREDNIADEQKMSVYLLASVPLTLLLAAFIGSVGFSADMTAGERERRSLESLLITPASTFSVYLGKWLTSVSLTVVILIMQLVLLAIAFRFLPFNQLGLRVDVNYIDLINVFWVLVPVVFFAVALQLSLSIFAKSFKDAQSLIAGLVFVPMMLNFYTMFNPGVFHEWWLWVPVLGQAVVIKEILLGGAIVSFAFWKFWFVGLMITCLAFWVGIKQLRRPKIVYGQ</sequence>
<evidence type="ECO:0000259" key="6">
    <source>
        <dbReference type="Pfam" id="PF12698"/>
    </source>
</evidence>
<dbReference type="InterPro" id="IPR013525">
    <property type="entry name" value="ABC2_TM"/>
</dbReference>
<reference evidence="8" key="1">
    <citation type="journal article" date="2019" name="Int. J. Syst. Evol. Microbiol.">
        <title>The Global Catalogue of Microorganisms (GCM) 10K type strain sequencing project: providing services to taxonomists for standard genome sequencing and annotation.</title>
        <authorList>
            <consortium name="The Broad Institute Genomics Platform"/>
            <consortium name="The Broad Institute Genome Sequencing Center for Infectious Disease"/>
            <person name="Wu L."/>
            <person name="Ma J."/>
        </authorList>
    </citation>
    <scope>NUCLEOTIDE SEQUENCE [LARGE SCALE GENOMIC DNA]</scope>
    <source>
        <strain evidence="8">KCTC 32239</strain>
    </source>
</reference>
<comment type="caution">
    <text evidence="7">The sequence shown here is derived from an EMBL/GenBank/DDBJ whole genome shotgun (WGS) entry which is preliminary data.</text>
</comment>
<feature type="transmembrane region" description="Helical" evidence="5">
    <location>
        <begin position="369"/>
        <end position="387"/>
    </location>
</feature>
<name>A0ABQ3BET2_9GAMM</name>
<evidence type="ECO:0000313" key="8">
    <source>
        <dbReference type="Proteomes" id="UP000619761"/>
    </source>
</evidence>
<keyword evidence="8" id="KW-1185">Reference proteome</keyword>
<dbReference type="PANTHER" id="PTHR43471">
    <property type="entry name" value="ABC TRANSPORTER PERMEASE"/>
    <property type="match status" value="1"/>
</dbReference>
<evidence type="ECO:0000256" key="4">
    <source>
        <dbReference type="ARBA" id="ARBA00023136"/>
    </source>
</evidence>